<dbReference type="GO" id="GO:0051959">
    <property type="term" value="F:dynein light intermediate chain binding"/>
    <property type="evidence" value="ECO:0007669"/>
    <property type="project" value="InterPro"/>
</dbReference>
<dbReference type="GO" id="GO:0003341">
    <property type="term" value="P:cilium movement"/>
    <property type="evidence" value="ECO:0007669"/>
    <property type="project" value="UniProtKB-ARBA"/>
</dbReference>
<dbReference type="FunFam" id="3.40.50.300:FF:001328">
    <property type="entry name" value="Dynein heavy chain 6, axonemal"/>
    <property type="match status" value="1"/>
</dbReference>
<dbReference type="InterPro" id="IPR042228">
    <property type="entry name" value="Dynein_linker_3"/>
</dbReference>
<evidence type="ECO:0000256" key="11">
    <source>
        <dbReference type="ARBA" id="ARBA00023069"/>
    </source>
</evidence>
<feature type="region of interest" description="Disordered" evidence="16">
    <location>
        <begin position="520"/>
        <end position="543"/>
    </location>
</feature>
<dbReference type="InterPro" id="IPR004273">
    <property type="entry name" value="Dynein_heavy_D6_P-loop"/>
</dbReference>
<dbReference type="InterPro" id="IPR027417">
    <property type="entry name" value="P-loop_NTPase"/>
</dbReference>
<dbReference type="InterPro" id="IPR041228">
    <property type="entry name" value="Dynein_C"/>
</dbReference>
<dbReference type="FunFam" id="1.20.1270.280:FF:000001">
    <property type="entry name" value="dynein heavy chain 7, axonemal"/>
    <property type="match status" value="1"/>
</dbReference>
<dbReference type="InterPro" id="IPR041466">
    <property type="entry name" value="Dynein_AAA5_ext"/>
</dbReference>
<feature type="domain" description="AAA+ ATPase" evidence="17">
    <location>
        <begin position="1431"/>
        <end position="1570"/>
    </location>
</feature>
<evidence type="ECO:0000256" key="10">
    <source>
        <dbReference type="ARBA" id="ARBA00023054"/>
    </source>
</evidence>
<dbReference type="FunFam" id="1.20.140.100:FF:000004">
    <property type="entry name" value="Dynein axonemal heavy chain 6"/>
    <property type="match status" value="1"/>
</dbReference>
<dbReference type="PaxDb" id="3055-EDP07438"/>
<evidence type="ECO:0000256" key="15">
    <source>
        <dbReference type="SAM" id="Coils"/>
    </source>
</evidence>
<dbReference type="SMART" id="SM00382">
    <property type="entry name" value="AAA"/>
    <property type="match status" value="2"/>
</dbReference>
<dbReference type="Pfam" id="PF12781">
    <property type="entry name" value="AAA_9"/>
    <property type="match status" value="1"/>
</dbReference>
<dbReference type="FunFam" id="3.40.50.300:FF:000044">
    <property type="entry name" value="Dynein heavy chain 5, axonemal"/>
    <property type="match status" value="1"/>
</dbReference>
<feature type="coiled-coil region" evidence="15">
    <location>
        <begin position="320"/>
        <end position="383"/>
    </location>
</feature>
<dbReference type="FunFam" id="1.20.920.30:FF:000009">
    <property type="entry name" value="Dynein heavy chain 9"/>
    <property type="match status" value="1"/>
</dbReference>
<keyword evidence="14" id="KW-0966">Cell projection</keyword>
<dbReference type="Pfam" id="PF08393">
    <property type="entry name" value="DHC_N2"/>
    <property type="match status" value="1"/>
</dbReference>
<dbReference type="GeneID" id="5725293"/>
<dbReference type="GO" id="GO:0008569">
    <property type="term" value="F:minus-end-directed microtubule motor activity"/>
    <property type="evidence" value="ECO:0007669"/>
    <property type="project" value="InterPro"/>
</dbReference>
<dbReference type="Gene3D" id="3.10.490.20">
    <property type="match status" value="1"/>
</dbReference>
<dbReference type="Gene3D" id="1.10.8.710">
    <property type="match status" value="1"/>
</dbReference>
<keyword evidence="7" id="KW-0067">ATP-binding</keyword>
<evidence type="ECO:0000256" key="5">
    <source>
        <dbReference type="ARBA" id="ARBA00022741"/>
    </source>
</evidence>
<dbReference type="Pfam" id="PF17852">
    <property type="entry name" value="Dynein_AAA_lid"/>
    <property type="match status" value="1"/>
</dbReference>
<dbReference type="FunFam" id="3.40.50.300:FF:000362">
    <property type="entry name" value="Dynein, axonemal, heavy chain 6"/>
    <property type="match status" value="1"/>
</dbReference>
<proteinExistence type="evidence at protein level"/>
<dbReference type="PDB" id="8GLV">
    <property type="method" value="EM"/>
    <property type="resolution" value="3.10 A"/>
    <property type="chains" value="Me=1-4185"/>
</dbReference>
<dbReference type="InterPro" id="IPR024743">
    <property type="entry name" value="Dynein_HC_stalk"/>
</dbReference>
<comment type="subcellular location">
    <subcellularLocation>
        <location evidence="1">Cytoplasm</location>
        <location evidence="1">Cytoskeleton</location>
        <location evidence="1">Flagellum axoneme</location>
    </subcellularLocation>
</comment>
<dbReference type="Pfam" id="PF12775">
    <property type="entry name" value="AAA_7"/>
    <property type="match status" value="1"/>
</dbReference>
<dbReference type="InParanoid" id="A0A2K3E2P7"/>
<feature type="compositionally biased region" description="Low complexity" evidence="16">
    <location>
        <begin position="77"/>
        <end position="87"/>
    </location>
</feature>
<dbReference type="GO" id="GO:0005874">
    <property type="term" value="C:microtubule"/>
    <property type="evidence" value="ECO:0007669"/>
    <property type="project" value="UniProtKB-KW"/>
</dbReference>
<keyword evidence="19" id="KW-1185">Reference proteome</keyword>
<evidence type="ECO:0000256" key="13">
    <source>
        <dbReference type="ARBA" id="ARBA00023212"/>
    </source>
</evidence>
<dbReference type="InterPro" id="IPR043160">
    <property type="entry name" value="Dynein_C_barrel"/>
</dbReference>
<dbReference type="InterPro" id="IPR035699">
    <property type="entry name" value="AAA_6"/>
</dbReference>
<dbReference type="Gene3D" id="1.20.920.20">
    <property type="match status" value="1"/>
</dbReference>
<keyword evidence="13" id="KW-0206">Cytoskeleton</keyword>
<dbReference type="InterPro" id="IPR013602">
    <property type="entry name" value="Dynein_heavy_linker"/>
</dbReference>
<dbReference type="FunFam" id="3.10.490.20:FF:000001">
    <property type="entry name" value="dynein heavy chain 7, axonemal"/>
    <property type="match status" value="1"/>
</dbReference>
<dbReference type="Gene3D" id="1.10.8.1220">
    <property type="match status" value="1"/>
</dbReference>
<dbReference type="FunFam" id="1.10.8.710:FF:000004">
    <property type="entry name" value="Dynein axonemal heavy chain 6"/>
    <property type="match status" value="1"/>
</dbReference>
<dbReference type="Proteomes" id="UP000006906">
    <property type="component" value="Chromosome 2"/>
</dbReference>
<evidence type="ECO:0000256" key="16">
    <source>
        <dbReference type="SAM" id="MobiDB-lite"/>
    </source>
</evidence>
<dbReference type="InterPro" id="IPR035706">
    <property type="entry name" value="AAA_9"/>
</dbReference>
<dbReference type="Gene3D" id="3.40.50.300">
    <property type="entry name" value="P-loop containing nucleotide triphosphate hydrolases"/>
    <property type="match status" value="5"/>
</dbReference>
<dbReference type="Gene3D" id="1.20.1270.280">
    <property type="match status" value="1"/>
</dbReference>
<keyword evidence="5" id="KW-0547">Nucleotide-binding</keyword>
<dbReference type="Pfam" id="PF12777">
    <property type="entry name" value="MT"/>
    <property type="match status" value="1"/>
</dbReference>
<dbReference type="ExpressionAtlas" id="A0A2K3E2P7">
    <property type="expression patterns" value="baseline"/>
</dbReference>
<feature type="coiled-coil region" evidence="15">
    <location>
        <begin position="2946"/>
        <end position="3008"/>
    </location>
</feature>
<dbReference type="Pfam" id="PF18199">
    <property type="entry name" value="Dynein_C"/>
    <property type="match status" value="1"/>
</dbReference>
<feature type="region of interest" description="Disordered" evidence="16">
    <location>
        <begin position="1"/>
        <end position="91"/>
    </location>
</feature>
<dbReference type="FunFam" id="1.10.8.1220:FF:000001">
    <property type="entry name" value="Dynein axonemal heavy chain 5"/>
    <property type="match status" value="1"/>
</dbReference>
<dbReference type="EMBL" id="CM008963">
    <property type="protein sequence ID" value="PNW87054.1"/>
    <property type="molecule type" value="Genomic_DNA"/>
</dbReference>
<dbReference type="GO" id="GO:0030286">
    <property type="term" value="C:dynein complex"/>
    <property type="evidence" value="ECO:0007669"/>
    <property type="project" value="UniProtKB-KW"/>
</dbReference>
<reference evidence="18 19" key="1">
    <citation type="journal article" date="2007" name="Science">
        <title>The Chlamydomonas genome reveals the evolution of key animal and plant functions.</title>
        <authorList>
            <person name="Merchant S.S."/>
            <person name="Prochnik S.E."/>
            <person name="Vallon O."/>
            <person name="Harris E.H."/>
            <person name="Karpowicz S.J."/>
            <person name="Witman G.B."/>
            <person name="Terry A."/>
            <person name="Salamov A."/>
            <person name="Fritz-Laylin L.K."/>
            <person name="Marechal-Drouard L."/>
            <person name="Marshall W.F."/>
            <person name="Qu L.H."/>
            <person name="Nelson D.R."/>
            <person name="Sanderfoot A.A."/>
            <person name="Spalding M.H."/>
            <person name="Kapitonov V.V."/>
            <person name="Ren Q."/>
            <person name="Ferris P."/>
            <person name="Lindquist E."/>
            <person name="Shapiro H."/>
            <person name="Lucas S.M."/>
            <person name="Grimwood J."/>
            <person name="Schmutz J."/>
            <person name="Cardol P."/>
            <person name="Cerutti H."/>
            <person name="Chanfreau G."/>
            <person name="Chen C.L."/>
            <person name="Cognat V."/>
            <person name="Croft M.T."/>
            <person name="Dent R."/>
            <person name="Dutcher S."/>
            <person name="Fernandez E."/>
            <person name="Fukuzawa H."/>
            <person name="Gonzalez-Ballester D."/>
            <person name="Gonzalez-Halphen D."/>
            <person name="Hallmann A."/>
            <person name="Hanikenne M."/>
            <person name="Hippler M."/>
            <person name="Inwood W."/>
            <person name="Jabbari K."/>
            <person name="Kalanon M."/>
            <person name="Kuras R."/>
            <person name="Lefebvre P.A."/>
            <person name="Lemaire S.D."/>
            <person name="Lobanov A.V."/>
            <person name="Lohr M."/>
            <person name="Manuell A."/>
            <person name="Meier I."/>
            <person name="Mets L."/>
            <person name="Mittag M."/>
            <person name="Mittelmeier T."/>
            <person name="Moroney J.V."/>
            <person name="Moseley J."/>
            <person name="Napoli C."/>
            <person name="Nedelcu A.M."/>
            <person name="Niyogi K."/>
            <person name="Novoselov S.V."/>
            <person name="Paulsen I.T."/>
            <person name="Pazour G."/>
            <person name="Purton S."/>
            <person name="Ral J.P."/>
            <person name="Riano-Pachon D.M."/>
            <person name="Riekhof W."/>
            <person name="Rymarquis L."/>
            <person name="Schroda M."/>
            <person name="Stern D."/>
            <person name="Umen J."/>
            <person name="Willows R."/>
            <person name="Wilson N."/>
            <person name="Zimmer S.L."/>
            <person name="Allmer J."/>
            <person name="Balk J."/>
            <person name="Bisova K."/>
            <person name="Chen C.J."/>
            <person name="Elias M."/>
            <person name="Gendler K."/>
            <person name="Hauser C."/>
            <person name="Lamb M.R."/>
            <person name="Ledford H."/>
            <person name="Long J.C."/>
            <person name="Minagawa J."/>
            <person name="Page M.D."/>
            <person name="Pan J."/>
            <person name="Pootakham W."/>
            <person name="Roje S."/>
            <person name="Rose A."/>
            <person name="Stahlberg E."/>
            <person name="Terauchi A.M."/>
            <person name="Yang P."/>
            <person name="Ball S."/>
            <person name="Bowler C."/>
            <person name="Dieckmann C.L."/>
            <person name="Gladyshev V.N."/>
            <person name="Green P."/>
            <person name="Jorgensen R."/>
            <person name="Mayfield S."/>
            <person name="Mueller-Roeber B."/>
            <person name="Rajamani S."/>
            <person name="Sayre R.T."/>
            <person name="Brokstein P."/>
            <person name="Dubchak I."/>
            <person name="Goodstein D."/>
            <person name="Hornick L."/>
            <person name="Huang Y.W."/>
            <person name="Jhaveri J."/>
            <person name="Luo Y."/>
            <person name="Martinez D."/>
            <person name="Ngau W.C."/>
            <person name="Otillar B."/>
            <person name="Poliakov A."/>
            <person name="Porter A."/>
            <person name="Szajkowski L."/>
            <person name="Werner G."/>
            <person name="Zhou K."/>
            <person name="Grigoriev I.V."/>
            <person name="Rokhsar D.S."/>
            <person name="Grossman A.R."/>
        </authorList>
    </citation>
    <scope>NUCLEOTIDE SEQUENCE [LARGE SCALE GENOMIC DNA]</scope>
    <source>
        <strain evidence="19">CC-503</strain>
    </source>
</reference>
<comment type="similarity">
    <text evidence="2">Belongs to the dynein heavy chain family.</text>
</comment>
<dbReference type="Gene3D" id="1.20.140.100">
    <property type="entry name" value="Dynein heavy chain, N-terminal domain 2"/>
    <property type="match status" value="1"/>
</dbReference>
<dbReference type="InterPro" id="IPR042219">
    <property type="entry name" value="AAA_lid_11_sf"/>
</dbReference>
<dbReference type="Pfam" id="PF18198">
    <property type="entry name" value="AAA_lid_11"/>
    <property type="match status" value="1"/>
</dbReference>
<keyword evidence="12" id="KW-0505">Motor protein</keyword>
<keyword evidence="11" id="KW-0969">Cilium</keyword>
<keyword evidence="20" id="KW-0002">3D-structure</keyword>
<dbReference type="Pfam" id="PF03028">
    <property type="entry name" value="Dynein_heavy"/>
    <property type="match status" value="1"/>
</dbReference>
<dbReference type="PANTHER" id="PTHR45703:SF35">
    <property type="entry name" value="DYNEIN HEAVY CHAIN"/>
    <property type="match status" value="1"/>
</dbReference>
<evidence type="ECO:0000256" key="8">
    <source>
        <dbReference type="ARBA" id="ARBA00022846"/>
    </source>
</evidence>
<dbReference type="OrthoDB" id="5593012at2759"/>
<dbReference type="Gene3D" id="6.10.140.1060">
    <property type="match status" value="1"/>
</dbReference>
<evidence type="ECO:0000313" key="18">
    <source>
        <dbReference type="EMBL" id="PNW87054.1"/>
    </source>
</evidence>
<dbReference type="Gene3D" id="1.10.8.720">
    <property type="entry name" value="Region D6 of dynein motor"/>
    <property type="match status" value="1"/>
</dbReference>
<dbReference type="Gramene" id="PNW87054">
    <property type="protein sequence ID" value="PNW87054"/>
    <property type="gene ID" value="CHLRE_02g107050v5"/>
</dbReference>
<name>A0A2K3E2P7_CHLRE</name>
<dbReference type="Gene3D" id="1.10.287.2620">
    <property type="match status" value="1"/>
</dbReference>
<dbReference type="KEGG" id="cre:CHLRE_02g107050v5"/>
<dbReference type="InterPro" id="IPR054354">
    <property type="entry name" value="DYNC2H1-like_lid"/>
</dbReference>
<dbReference type="Pfam" id="PF12774">
    <property type="entry name" value="AAA_6"/>
    <property type="match status" value="1"/>
</dbReference>
<dbReference type="FunFam" id="1.20.58.1120:FF:000001">
    <property type="entry name" value="dynein heavy chain 2, axonemal"/>
    <property type="match status" value="1"/>
</dbReference>
<dbReference type="FunFam" id="1.10.8.720:FF:000001">
    <property type="entry name" value="dynein heavy chain 7, axonemal"/>
    <property type="match status" value="1"/>
</dbReference>
<dbReference type="Pfam" id="PF22597">
    <property type="entry name" value="DYN_lid"/>
    <property type="match status" value="1"/>
</dbReference>
<dbReference type="RefSeq" id="XP_042927451.1">
    <property type="nucleotide sequence ID" value="XM_043059817.1"/>
</dbReference>
<accession>A0A2K3E2P7</accession>
<dbReference type="Gene3D" id="1.20.58.1120">
    <property type="match status" value="1"/>
</dbReference>
<evidence type="ECO:0000256" key="1">
    <source>
        <dbReference type="ARBA" id="ARBA00004611"/>
    </source>
</evidence>
<evidence type="ECO:0000256" key="2">
    <source>
        <dbReference type="ARBA" id="ARBA00008887"/>
    </source>
</evidence>
<feature type="domain" description="AAA+ ATPase" evidence="17">
    <location>
        <begin position="2092"/>
        <end position="2216"/>
    </location>
</feature>
<dbReference type="GO" id="GO:0005929">
    <property type="term" value="C:cilium"/>
    <property type="evidence" value="ECO:0007669"/>
    <property type="project" value="UniProtKB-ARBA"/>
</dbReference>
<dbReference type="Gene3D" id="1.20.920.30">
    <property type="match status" value="1"/>
</dbReference>
<dbReference type="Gene3D" id="3.20.180.20">
    <property type="entry name" value="Dynein heavy chain, N-terminal domain 2"/>
    <property type="match status" value="1"/>
</dbReference>
<keyword evidence="10 15" id="KW-0175">Coiled coil</keyword>
<evidence type="ECO:0000256" key="12">
    <source>
        <dbReference type="ARBA" id="ARBA00023175"/>
    </source>
</evidence>
<protein>
    <recommendedName>
        <fullName evidence="17">AAA+ ATPase domain-containing protein</fullName>
    </recommendedName>
</protein>
<dbReference type="Pfam" id="PF12780">
    <property type="entry name" value="AAA_8"/>
    <property type="match status" value="1"/>
</dbReference>
<dbReference type="GO" id="GO:0060271">
    <property type="term" value="P:cilium assembly"/>
    <property type="evidence" value="ECO:0007669"/>
    <property type="project" value="UniProtKB-ARBA"/>
</dbReference>
<organism evidence="18 19">
    <name type="scientific">Chlamydomonas reinhardtii</name>
    <name type="common">Chlamydomonas smithii</name>
    <dbReference type="NCBI Taxonomy" id="3055"/>
    <lineage>
        <taxon>Eukaryota</taxon>
        <taxon>Viridiplantae</taxon>
        <taxon>Chlorophyta</taxon>
        <taxon>core chlorophytes</taxon>
        <taxon>Chlorophyceae</taxon>
        <taxon>CS clade</taxon>
        <taxon>Chlamydomonadales</taxon>
        <taxon>Chlamydomonadaceae</taxon>
        <taxon>Chlamydomonas</taxon>
    </lineage>
</organism>
<dbReference type="InterPro" id="IPR041658">
    <property type="entry name" value="AAA_lid_11"/>
</dbReference>
<dbReference type="Gene3D" id="1.10.472.130">
    <property type="match status" value="1"/>
</dbReference>
<dbReference type="PANTHER" id="PTHR45703">
    <property type="entry name" value="DYNEIN HEAVY CHAIN"/>
    <property type="match status" value="1"/>
</dbReference>
<evidence type="ECO:0000256" key="7">
    <source>
        <dbReference type="ARBA" id="ARBA00022840"/>
    </source>
</evidence>
<dbReference type="GO" id="GO:0005524">
    <property type="term" value="F:ATP binding"/>
    <property type="evidence" value="ECO:0007669"/>
    <property type="project" value="UniProtKB-KW"/>
</dbReference>
<evidence type="ECO:0000256" key="14">
    <source>
        <dbReference type="ARBA" id="ARBA00023273"/>
    </source>
</evidence>
<dbReference type="InterPro" id="IPR003593">
    <property type="entry name" value="AAA+_ATPase"/>
</dbReference>
<gene>
    <name evidence="18" type="ORF">CHLRE_02g107050v5</name>
</gene>
<dbReference type="InterPro" id="IPR042222">
    <property type="entry name" value="Dynein_2_N"/>
</dbReference>
<dbReference type="STRING" id="3055.A0A2K3E2P7"/>
<dbReference type="GO" id="GO:0045505">
    <property type="term" value="F:dynein intermediate chain binding"/>
    <property type="evidence" value="ECO:0007669"/>
    <property type="project" value="InterPro"/>
</dbReference>
<dbReference type="InterPro" id="IPR043157">
    <property type="entry name" value="Dynein_AAA1S"/>
</dbReference>
<dbReference type="FunFam" id="3.20.180.20:FF:000003">
    <property type="entry name" value="Dynein heavy chain 12, axonemal"/>
    <property type="match status" value="1"/>
</dbReference>
<dbReference type="InterPro" id="IPR026983">
    <property type="entry name" value="DHC"/>
</dbReference>
<evidence type="ECO:0007829" key="20">
    <source>
        <dbReference type="PDB" id="8GLV"/>
    </source>
</evidence>
<evidence type="ECO:0000256" key="9">
    <source>
        <dbReference type="ARBA" id="ARBA00023017"/>
    </source>
</evidence>
<reference evidence="20" key="2">
    <citation type="journal article" date="2023" name="Nature">
        <title>Axonemal structures reveal mechanoregulatory and disease mechanisms.</title>
        <authorList>
            <person name="Walton T."/>
            <person name="Gui M."/>
            <person name="Velkova S."/>
            <person name="Fassad M.R."/>
            <person name="Hirst R.A."/>
            <person name="Haarman E."/>
            <person name="O'Callaghan C."/>
            <person name="Bottier M."/>
            <person name="Burgoyne T."/>
            <person name="Mitchison H.M."/>
            <person name="Brown A."/>
        </authorList>
    </citation>
    <scope>STRUCTURE BY ELECTRON MICROSCOPY (3.10 ANGSTROMS)</scope>
</reference>
<dbReference type="FunFam" id="3.40.50.300:FF:002141">
    <property type="entry name" value="Dynein heavy chain"/>
    <property type="match status" value="1"/>
</dbReference>
<evidence type="ECO:0000313" key="19">
    <source>
        <dbReference type="Proteomes" id="UP000006906"/>
    </source>
</evidence>
<dbReference type="SUPFAM" id="SSF52540">
    <property type="entry name" value="P-loop containing nucleoside triphosphate hydrolases"/>
    <property type="match status" value="4"/>
</dbReference>
<dbReference type="FunFam" id="1.20.920.20:FF:000006">
    <property type="entry name" value="Dynein, axonemal, heavy chain 6"/>
    <property type="match status" value="1"/>
</dbReference>
<evidence type="ECO:0000256" key="3">
    <source>
        <dbReference type="ARBA" id="ARBA00022490"/>
    </source>
</evidence>
<keyword evidence="8" id="KW-0282">Flagellum</keyword>
<evidence type="ECO:0000259" key="17">
    <source>
        <dbReference type="SMART" id="SM00382"/>
    </source>
</evidence>
<keyword evidence="6" id="KW-0970">Cilium biogenesis/degradation</keyword>
<feature type="compositionally biased region" description="Gly residues" evidence="16">
    <location>
        <begin position="528"/>
        <end position="543"/>
    </location>
</feature>
<evidence type="ECO:0000256" key="4">
    <source>
        <dbReference type="ARBA" id="ARBA00022701"/>
    </source>
</evidence>
<keyword evidence="9" id="KW-0243">Dynein</keyword>
<dbReference type="InterPro" id="IPR024317">
    <property type="entry name" value="Dynein_heavy_chain_D4_dom"/>
</dbReference>
<keyword evidence="3" id="KW-0963">Cytoplasm</keyword>
<evidence type="ECO:0000256" key="6">
    <source>
        <dbReference type="ARBA" id="ARBA00022794"/>
    </source>
</evidence>
<sequence>MDRNRSPAKARSNGHASPGKMPSAKLPPLRGGSGSGPTSVLQQGASGAMPPIISTEHSQRPGTLPPISSPHGGGAPAGAQARQASPPHETSAHMLTEASMAQNSLAAIMSFIEPEFKHRIFRGTDVIEYYAKFGHDAKVKMFHCIKANPHGAGSPYDLLVLAKEALPPPRAGSSYYTMSASGVVQIFADGSPAEYTPIGEWVRETSVYNMMKQLPFFRNYMAQRYLRMWRSAARSSHFERLRAKMEGRMLVAKPEFCFTIMDIGAKVWQMQQVELAEVPKEGPVPLAEFNALQDELRKNKATYHLGNLLVAVERALLRLINDVRKNCEWLTKEVAELERETNPVLAASHAPSSAPSSKPGRSILKAKTEKLEKSKALRQAQQEVSLLVNMVRLADYMCCEGSLSLLLRTLEGLRDTFESKAILLTQLSFDLDSPSLTEAAAAAAAAPSGSADVGAVGGGGGEGGMGQVAFHASEEEVRQALTVDLVDALNEVIKTLPRLPQQESLKPLFVAEAASAAGGAAGHHSLGGHHGGAGSGLNAHGGGGSAGSAHPILVRVGPEMTTMLMGYRPLQKARLGLGQVVSKAFRDARAAASRYAGMRVIAAFAATFDGNAYRGQQRDVAQFRRDMALLRSWQDDLVAYKAGYDGLLLHLSVSEMQELLSTTLDEAMGCLRLLLTAAAHNSAQSALDEFQGLATNLGGRPQKLDEFAAYYASFTQTMSGKDAIERQYNIVLNMYEMLIEYGGKLPPADQVALDDLKEVVAGFHRALSEASTWVDERRPAMTHALSKAIRDVVDRLQDMIRDLRSGKYDNAGAAPADVLGQLASATELFDSISEKAARYRGYEELFGQQPSRGLDDVEQANKELSAARAKWQSLADFEASREGWMTSPTSELDPEQVQAKMDDFNRTNYKALKARKDDPVAGRLKTSLDEFQKVLPLLQEVANKALEKRHWDQIMAMLGQTEAESFNVQDLLVWGVLDHLEAVSNIGGIATKEASMLKTLDKMEHEWEGLDFRVLPYKDSGAFILGGTDDIQTVLDDQIVKIQAMNASPFVKPFKERASAWESTLQNLQDMLDNWLKCQATWLYLEPIFSSDDIVKQMPEEGDKFRQVDAMWRRMMKNAHHAPAVIPIAREKERLDRLVEANQMLDAIQKGLAAYLEKKRLFFPRFFFLSNDEMLEILSETKDPTRVQPHLKKCFEGINTLTFTPQLVITAMNSVEQESVPFKHPIDTNKARGAVERWLVEVEEAMFASIHDVSGRGLEDYVTRPRHEWVLQWPGMVVLVVTAIFWTRGVEKALKGEDGTLKQYEERCTSDLLRTVDLVRGELTGLQRATLGALVVMDVHARDVVTAMVAKTVTTAADFEWQAQLRSYWEENEAALAHGGDSSGRQGPTVMMRMMSAVLEYGYEYLGNSSRLVITPLTDRCYRTLMGAIHLTLGGAPEGPAGTGKTETTKDLAKALARQCVVFNCSDSLDYQAMGKFFKGLASSGAWACFDEFNRIDLEVLSVVAQQVLDIQRAIHARLRRFTFEGTEMQLKWSAWCAITMNPGYAGRSELPDNLKALFRTVAMMVPDYAMISEIILYSNGYLMARDCAKKIVQCYKLCSEQLSSQDHYDYGMRAVMAVLRAAGNLKRRFPAEDEYVLMLRSIIDVNLCKFLSHDVPLFNGIISDLFPGVVLPKPDYAAMETALKEACVTHNLQPTDYFLLKSIQLYEMIVVRHGLMIVGLPFAGKTSSYRVLADALTIMETRGEEGQRKAEYHVINPKSITMGQLYGQFDPISHEWTDGVLAVTFRQVASNPEPHRKWLVLDGPVDAIWIENMNTVLDDNKKLCLNSGEIIQMSASMNMIFEVMDLAVASPATVSRCGMVYLEPHQLGWRPLVVSWLATLPPHMGESHRKHLLGLFDWLVPVSLRFLRRELKESAPTLDANLVNTLMRYITASFDHLQEEESYKKAQDKVTLHLESLFLFALVWSVGGSGAENSARHHFDGFLRAAVAEQLPGYQSPSGEKYTLPEDIPADHAKLKAAQMMPTAIAGADPPPGGAYSVYDFFFDTVKDTWRLWTELIDTKPIPADAKFRRIIIPSIDTVRYTYLLDKGITHSQPVLICGPTGTGKSVLVQKYLYGLPADKYVPPNIIGFSARTTANSTQHLIDAKLDRRRRGVFGPPMGKQAVVFIDDLNMPQLETYGAQPPIELLRQFMDHGGWYARDNTFRRLDDVLFVGAMGPPGGGRNPITPRYQRHFNLVTIVDFDEPTLGRIFSTLLGWHLDTKSFPANIKELRDPVISATLSVYTKVASQLLPTPTRSHYTFNLRDISRVMQGFLLLPPQLLGAQPAQAKDKYLRLWAHEILRVFYDRLVDDKDRSWFLAYLRTVMKEKLGADFDKLFAHLRQEGAASQEVNIEDVRKCFFGDYMDPNDEPMLRLYDEVMDVAALLSRVEELLMDHNATSKRPMNLAVFLYAVEHVSRIARVLKQPGGHLLLVGVGGSGRQSLARLAAFICGMETFQVEISKSYGPAEWREDLKRFVRIAGGDNKQAVFLFSDTQIKAEAFVEDVNNLLNSGEVPNMFPYDERAAVLEQCRNSSKKEGLALESAVDLWAYFVDKTRDNLHIVLAFSPIGDAFRERLRQFPSLVNCCTIDWFTAWPDDALEAVAMKFLRDVDLTPDQRNQVMLQCKMFHEDVRHLSDAFKAEQGRINYVTPTSYLELITCFTNLLGAKRSEVSAAKRRYEVGLEKLDFTASQVSIMQDDLTALKPVLIKTVAETERLMATVSKEKTEVVEPKKAIVDEDVKKAEASAGAANAIKTECEDALAEAIPILEAAISALDTIKPADIKLVQSFKNPPGAIKIVMEAVCVLLDIKPQRVKDPGGSGKMIEDYWGSAQKLLADPKFVQTLKEYDKDSVPPKIIERIRRDFTSNPEFTPANAAKASSAAEGLCKWVCAMDSYDKVAKVVAPKRAALAEAEAEYAKVMEALKAKQADLADVMGRLATLEEQLEKSMAEKVRLEAETELCTAKLERAEKLISGLGGEKTRWTEAAAKMGAQYECLTGDMLIAAGVIGYLGAFTAAYREQMVNKWVAACAGAKIPRSATFSLSAALGDPVKVRGWTIDGLPNDSFSIDNAIMVDNGRRWPLMIDPQSQANKWIKTMEGRRDLRVIKLTDSDYMRTLENAVQFGLPVLLENVGEELDPSLEPLLLKQVFKQGGLSYLRLGDTTVEFSDQFRFYITTALRNPHYLPETAVKVTLLNFMITPDGLADQLLGVVVAQERPDLEEQRQQLVVESAENKKKLSEIEDRILHVLSSSQGNILEDATAIQILSEAKAVSNEIQIKQEAAEVTQKAIDEARTGYAPCGAFNATLFFCIRDMAAVDPMYQYSLAWFLKLFVRSIQQAAKADNVSERLGHINDHFTYALYQNICRSLFEKDKLLFAFVLASRILMSGTESQLDPHAYAFLLTGGVGVAERDVTRPSGADWLSAKAWGELCRAPNISPAFEGLPELVAGCPDEWKTLFDSVEPQNVDLPLGFSDRLGPFDKVLLLRMLRPDKVVPAVQHFVASSLGPKFTEPPPFDLAGSYDESSCTVPLLFVLSPGSDPTAALLQFAESRGYGAKISVISMGQGQGPKAAALIEAARKAGTWVLLQNCHLAPSWMTALEKICESIRPDNTDADFRLWMTSMPSPAFPVSILQGSVKMTNEPPAGLRANLRRSYALEPLCNQDFFEGCRQPKAFKSLLFGLCFLHAFVQERRKFGPIGWNIPYGFDDGDLRISVRQLSMYLDDAAPQPLEDGSRPQQAADTVPFAALQYAIGECNYGGRVTDDKDRRLLLTALQRIYRPEALALDTDKPFALSASGTYVIPPEGPHASFLDYISTLPIFPLPEAFGLHENADITKDLQNTNLMLDTLVLTGGGAGGGAKGGGGGGGASDEEMVAAMVDDILKRLPPNFDIEKAQSKYPVRYEESLNQVLCQEMLRYNRLLAIIRSSLINLGKALSGLQVLSSELDTVLRSMALGQVPALWRGKSFPSLKPLASYVSDLLARLDMLQSWYEHGPPPVFWLSGFFFTPSFSTAALQNYARKHKLPIDTVGFDFVMMGTDPAAYTEPPEDGVFVHGLFLEGCAWDASAKQLCESRPKVLFENAPVIWLQPRPADQFGEYEAYDCPVYRTAERKGVLATTGHSTNFLMMIRLPTQQPQHHWTLRGVCMLCSLSD</sequence>
<dbReference type="FunFam" id="3.40.50.300:FF:000223">
    <property type="entry name" value="Dynein heavy chain 3, axonemal"/>
    <property type="match status" value="1"/>
</dbReference>
<dbReference type="EMDB" id="EMD-40220"/>
<keyword evidence="4" id="KW-0493">Microtubule</keyword>